<dbReference type="Proteomes" id="UP000377595">
    <property type="component" value="Unassembled WGS sequence"/>
</dbReference>
<feature type="region of interest" description="Disordered" evidence="1">
    <location>
        <begin position="250"/>
        <end position="349"/>
    </location>
</feature>
<dbReference type="EMBL" id="BLAF01000046">
    <property type="protein sequence ID" value="GES23955.1"/>
    <property type="molecule type" value="Genomic_DNA"/>
</dbReference>
<feature type="compositionally biased region" description="Basic and acidic residues" evidence="1">
    <location>
        <begin position="332"/>
        <end position="349"/>
    </location>
</feature>
<feature type="region of interest" description="Disordered" evidence="1">
    <location>
        <begin position="82"/>
        <end position="105"/>
    </location>
</feature>
<evidence type="ECO:0000313" key="3">
    <source>
        <dbReference type="Proteomes" id="UP000377595"/>
    </source>
</evidence>
<reference evidence="2 3" key="1">
    <citation type="submission" date="2019-10" db="EMBL/GenBank/DDBJ databases">
        <title>Whole genome shotgun sequence of Acrocarpospora pleiomorpha NBRC 16267.</title>
        <authorList>
            <person name="Ichikawa N."/>
            <person name="Kimura A."/>
            <person name="Kitahashi Y."/>
            <person name="Komaki H."/>
            <person name="Oguchi A."/>
        </authorList>
    </citation>
    <scope>NUCLEOTIDE SEQUENCE [LARGE SCALE GENOMIC DNA]</scope>
    <source>
        <strain evidence="2 3">NBRC 16267</strain>
    </source>
</reference>
<organism evidence="2 3">
    <name type="scientific">Acrocarpospora pleiomorpha</name>
    <dbReference type="NCBI Taxonomy" id="90975"/>
    <lineage>
        <taxon>Bacteria</taxon>
        <taxon>Bacillati</taxon>
        <taxon>Actinomycetota</taxon>
        <taxon>Actinomycetes</taxon>
        <taxon>Streptosporangiales</taxon>
        <taxon>Streptosporangiaceae</taxon>
        <taxon>Acrocarpospora</taxon>
    </lineage>
</organism>
<evidence type="ECO:0000313" key="2">
    <source>
        <dbReference type="EMBL" id="GES23955.1"/>
    </source>
</evidence>
<name>A0A5M3XRL3_9ACTN</name>
<comment type="caution">
    <text evidence="2">The sequence shown here is derived from an EMBL/GenBank/DDBJ whole genome shotgun (WGS) entry which is preliminary data.</text>
</comment>
<keyword evidence="3" id="KW-1185">Reference proteome</keyword>
<protein>
    <recommendedName>
        <fullName evidence="4">Cellulose-binding protein</fullName>
    </recommendedName>
</protein>
<proteinExistence type="predicted"/>
<evidence type="ECO:0008006" key="4">
    <source>
        <dbReference type="Google" id="ProtNLM"/>
    </source>
</evidence>
<gene>
    <name evidence="2" type="ORF">Aple_068540</name>
</gene>
<dbReference type="AlphaFoldDB" id="A0A5M3XRL3"/>
<accession>A0A5M3XRL3</accession>
<evidence type="ECO:0000256" key="1">
    <source>
        <dbReference type="SAM" id="MobiDB-lite"/>
    </source>
</evidence>
<sequence>MSDDSFEVVMRGYSRRQVHDYMIRSRNQIRDLEERLARTIDQAEQSRLELADARRKLTESPQNPDELGERLSQILKLAHEEAAANKEASQNDASKVRDQAAAEAERLVNAAREQAESIRTAAQEEAERRIHDATASAERLLSQAGAEAEEKVATASAEAEETLRDARAEADRRVTAAKLESERLVSDAQSVSTTTLTSAQRRATTLDEHTGRRVVYLTDTHTEVVRRLNEIGVVLGDLLQRESSAGPLIDEASVLPPAPSVEEGFEEDFSGEGFNDEGFSGEGFPGEGFNEPEEAAVETNPVRPAGPAPEQAPEAVRPEPAQPARVLDGPEEPVRARQASHDETPPFRA</sequence>
<feature type="compositionally biased region" description="Basic and acidic residues" evidence="1">
    <location>
        <begin position="94"/>
        <end position="105"/>
    </location>
</feature>